<accession>A0AAV7NEY8</accession>
<name>A0AAV7NEY8_PLEWA</name>
<reference evidence="2" key="1">
    <citation type="journal article" date="2022" name="bioRxiv">
        <title>Sequencing and chromosome-scale assembly of the giantPleurodeles waltlgenome.</title>
        <authorList>
            <person name="Brown T."/>
            <person name="Elewa A."/>
            <person name="Iarovenko S."/>
            <person name="Subramanian E."/>
            <person name="Araus A.J."/>
            <person name="Petzold A."/>
            <person name="Susuki M."/>
            <person name="Suzuki K.-i.T."/>
            <person name="Hayashi T."/>
            <person name="Toyoda A."/>
            <person name="Oliveira C."/>
            <person name="Osipova E."/>
            <person name="Leigh N.D."/>
            <person name="Simon A."/>
            <person name="Yun M.H."/>
        </authorList>
    </citation>
    <scope>NUCLEOTIDE SEQUENCE</scope>
    <source>
        <strain evidence="2">20211129_DDA</strain>
        <tissue evidence="2">Liver</tissue>
    </source>
</reference>
<evidence type="ECO:0000256" key="1">
    <source>
        <dbReference type="SAM" id="MobiDB-lite"/>
    </source>
</evidence>
<feature type="region of interest" description="Disordered" evidence="1">
    <location>
        <begin position="34"/>
        <end position="66"/>
    </location>
</feature>
<evidence type="ECO:0000313" key="3">
    <source>
        <dbReference type="Proteomes" id="UP001066276"/>
    </source>
</evidence>
<dbReference type="Proteomes" id="UP001066276">
    <property type="component" value="Chromosome 8"/>
</dbReference>
<gene>
    <name evidence="2" type="ORF">NDU88_001966</name>
</gene>
<proteinExistence type="predicted"/>
<dbReference type="AlphaFoldDB" id="A0AAV7NEY8"/>
<dbReference type="EMBL" id="JANPWB010000012">
    <property type="protein sequence ID" value="KAJ1113724.1"/>
    <property type="molecule type" value="Genomic_DNA"/>
</dbReference>
<comment type="caution">
    <text evidence="2">The sequence shown here is derived from an EMBL/GenBank/DDBJ whole genome shotgun (WGS) entry which is preliminary data.</text>
</comment>
<keyword evidence="3" id="KW-1185">Reference proteome</keyword>
<evidence type="ECO:0000313" key="2">
    <source>
        <dbReference type="EMBL" id="KAJ1113724.1"/>
    </source>
</evidence>
<organism evidence="2 3">
    <name type="scientific">Pleurodeles waltl</name>
    <name type="common">Iberian ribbed newt</name>
    <dbReference type="NCBI Taxonomy" id="8319"/>
    <lineage>
        <taxon>Eukaryota</taxon>
        <taxon>Metazoa</taxon>
        <taxon>Chordata</taxon>
        <taxon>Craniata</taxon>
        <taxon>Vertebrata</taxon>
        <taxon>Euteleostomi</taxon>
        <taxon>Amphibia</taxon>
        <taxon>Batrachia</taxon>
        <taxon>Caudata</taxon>
        <taxon>Salamandroidea</taxon>
        <taxon>Salamandridae</taxon>
        <taxon>Pleurodelinae</taxon>
        <taxon>Pleurodeles</taxon>
    </lineage>
</organism>
<feature type="compositionally biased region" description="Basic and acidic residues" evidence="1">
    <location>
        <begin position="41"/>
        <end position="66"/>
    </location>
</feature>
<protein>
    <submittedName>
        <fullName evidence="2">Uncharacterized protein</fullName>
    </submittedName>
</protein>
<sequence>MLSVGVEVKESPDWGEACLRRSIYVQDMGVGINDKGGVLKTSKDESGTMKGHGKESDADKQDEQSL</sequence>